<dbReference type="AlphaFoldDB" id="B9SH60"/>
<feature type="compositionally biased region" description="Low complexity" evidence="6">
    <location>
        <begin position="21"/>
        <end position="31"/>
    </location>
</feature>
<accession>B9SH60</accession>
<feature type="transmembrane region" description="Helical" evidence="7">
    <location>
        <begin position="167"/>
        <end position="184"/>
    </location>
</feature>
<proteinExistence type="inferred from homology"/>
<evidence type="ECO:0000256" key="4">
    <source>
        <dbReference type="ARBA" id="ARBA00022989"/>
    </source>
</evidence>
<feature type="transmembrane region" description="Helical" evidence="7">
    <location>
        <begin position="215"/>
        <end position="234"/>
    </location>
</feature>
<feature type="transmembrane region" description="Helical" evidence="7">
    <location>
        <begin position="285"/>
        <end position="305"/>
    </location>
</feature>
<keyword evidence="10" id="KW-1185">Reference proteome</keyword>
<dbReference type="InParanoid" id="B9SH60"/>
<dbReference type="PANTHER" id="PTHR22911">
    <property type="entry name" value="ACYL-MALONYL CONDENSING ENZYME-RELATED"/>
    <property type="match status" value="1"/>
</dbReference>
<dbReference type="GO" id="GO:0016020">
    <property type="term" value="C:membrane"/>
    <property type="evidence" value="ECO:0000318"/>
    <property type="project" value="GO_Central"/>
</dbReference>
<evidence type="ECO:0000256" key="3">
    <source>
        <dbReference type="ARBA" id="ARBA00022692"/>
    </source>
</evidence>
<dbReference type="SUPFAM" id="SSF103481">
    <property type="entry name" value="Multidrug resistance efflux transporter EmrE"/>
    <property type="match status" value="1"/>
</dbReference>
<keyword evidence="3 7" id="KW-0812">Transmembrane</keyword>
<gene>
    <name evidence="9" type="ORF">RCOM_1118020</name>
</gene>
<dbReference type="EMBL" id="EQ973960">
    <property type="protein sequence ID" value="EEF37062.1"/>
    <property type="molecule type" value="Genomic_DNA"/>
</dbReference>
<keyword evidence="4 7" id="KW-1133">Transmembrane helix</keyword>
<feature type="domain" description="EamA" evidence="8">
    <location>
        <begin position="100"/>
        <end position="231"/>
    </location>
</feature>
<feature type="transmembrane region" description="Helical" evidence="7">
    <location>
        <begin position="97"/>
        <end position="113"/>
    </location>
</feature>
<organism evidence="9 10">
    <name type="scientific">Ricinus communis</name>
    <name type="common">Castor bean</name>
    <dbReference type="NCBI Taxonomy" id="3988"/>
    <lineage>
        <taxon>Eukaryota</taxon>
        <taxon>Viridiplantae</taxon>
        <taxon>Streptophyta</taxon>
        <taxon>Embryophyta</taxon>
        <taxon>Tracheophyta</taxon>
        <taxon>Spermatophyta</taxon>
        <taxon>Magnoliopsida</taxon>
        <taxon>eudicotyledons</taxon>
        <taxon>Gunneridae</taxon>
        <taxon>Pentapetalae</taxon>
        <taxon>rosids</taxon>
        <taxon>fabids</taxon>
        <taxon>Malpighiales</taxon>
        <taxon>Euphorbiaceae</taxon>
        <taxon>Acalyphoideae</taxon>
        <taxon>Acalypheae</taxon>
        <taxon>Ricinus</taxon>
    </lineage>
</organism>
<reference evidence="10" key="1">
    <citation type="journal article" date="2010" name="Nat. Biotechnol.">
        <title>Draft genome sequence of the oilseed species Ricinus communis.</title>
        <authorList>
            <person name="Chan A.P."/>
            <person name="Crabtree J."/>
            <person name="Zhao Q."/>
            <person name="Lorenzi H."/>
            <person name="Orvis J."/>
            <person name="Puiu D."/>
            <person name="Melake-Berhan A."/>
            <person name="Jones K.M."/>
            <person name="Redman J."/>
            <person name="Chen G."/>
            <person name="Cahoon E.B."/>
            <person name="Gedil M."/>
            <person name="Stanke M."/>
            <person name="Haas B.J."/>
            <person name="Wortman J.R."/>
            <person name="Fraser-Liggett C.M."/>
            <person name="Ravel J."/>
            <person name="Rabinowicz P.D."/>
        </authorList>
    </citation>
    <scope>NUCLEOTIDE SEQUENCE [LARGE SCALE GENOMIC DNA]</scope>
    <source>
        <strain evidence="10">cv. Hale</strain>
    </source>
</reference>
<dbReference type="InterPro" id="IPR037185">
    <property type="entry name" value="EmrE-like"/>
</dbReference>
<evidence type="ECO:0000256" key="2">
    <source>
        <dbReference type="ARBA" id="ARBA00007635"/>
    </source>
</evidence>
<evidence type="ECO:0000256" key="1">
    <source>
        <dbReference type="ARBA" id="ARBA00004141"/>
    </source>
</evidence>
<sequence>MAASAEIIDGDHAVELIVCNSSSSSSSSSSSPDSFADNGNPTGSPSDEITPLLKPKINIFSVSHSRRKPREQVAKLPETETPPFIQLILWVWSGSRYSGILCMALSSSIYFVMEILSHSFSTRSIPLFETAFMRCTIVLILSYIWLRRSGQPIFGAVHARKLLFLRALTGFLSLLSFIYCIQRLPFSQAIILNFTTPIVASILARLMLHEKLKIADIGGLTCSFFGVLFIYRQILRTQAGEANNTSASGSHHVYAVLAGLLSLITGGISYCFIKAGAKASDQPVVTVFSFGLLSSPAAGICAFAFEEFVVPDFCSFLLMLILGVLAFIVEVLLARGLQLEKISKATNVQYIEAALSQLWGIDSSRISSSFAGLVGCLLIIISEGKRRNPNFESLKLCAAALGYWAVDNFASIKSINMCATFGLQH</sequence>
<evidence type="ECO:0000256" key="6">
    <source>
        <dbReference type="SAM" id="MobiDB-lite"/>
    </source>
</evidence>
<feature type="transmembrane region" description="Helical" evidence="7">
    <location>
        <begin position="254"/>
        <end position="273"/>
    </location>
</feature>
<feature type="transmembrane region" description="Helical" evidence="7">
    <location>
        <begin position="190"/>
        <end position="208"/>
    </location>
</feature>
<comment type="similarity">
    <text evidence="2">Belongs to the drug/metabolite transporter (DMT) superfamily. Plant drug/metabolite exporter (P-DME) (TC 2.A.7.4) family.</text>
</comment>
<feature type="region of interest" description="Disordered" evidence="6">
    <location>
        <begin position="21"/>
        <end position="50"/>
    </location>
</feature>
<feature type="transmembrane region" description="Helical" evidence="7">
    <location>
        <begin position="125"/>
        <end position="146"/>
    </location>
</feature>
<feature type="compositionally biased region" description="Polar residues" evidence="6">
    <location>
        <begin position="37"/>
        <end position="47"/>
    </location>
</feature>
<keyword evidence="5 7" id="KW-0472">Membrane</keyword>
<dbReference type="Pfam" id="PF00892">
    <property type="entry name" value="EamA"/>
    <property type="match status" value="1"/>
</dbReference>
<comment type="subcellular location">
    <subcellularLocation>
        <location evidence="1">Membrane</location>
        <topology evidence="1">Multi-pass membrane protein</topology>
    </subcellularLocation>
</comment>
<protein>
    <submittedName>
        <fullName evidence="9">Transmembrane protein, putative</fullName>
    </submittedName>
</protein>
<evidence type="ECO:0000256" key="5">
    <source>
        <dbReference type="ARBA" id="ARBA00023136"/>
    </source>
</evidence>
<evidence type="ECO:0000259" key="8">
    <source>
        <dbReference type="Pfam" id="PF00892"/>
    </source>
</evidence>
<feature type="transmembrane region" description="Helical" evidence="7">
    <location>
        <begin position="317"/>
        <end position="334"/>
    </location>
</feature>
<dbReference type="eggNOG" id="KOG4510">
    <property type="taxonomic scope" value="Eukaryota"/>
</dbReference>
<dbReference type="InterPro" id="IPR000620">
    <property type="entry name" value="EamA_dom"/>
</dbReference>
<evidence type="ECO:0000313" key="9">
    <source>
        <dbReference type="EMBL" id="EEF37062.1"/>
    </source>
</evidence>
<evidence type="ECO:0000313" key="10">
    <source>
        <dbReference type="Proteomes" id="UP000008311"/>
    </source>
</evidence>
<name>B9SH60_RICCO</name>
<evidence type="ECO:0000256" key="7">
    <source>
        <dbReference type="SAM" id="Phobius"/>
    </source>
</evidence>
<dbReference type="Proteomes" id="UP000008311">
    <property type="component" value="Unassembled WGS sequence"/>
</dbReference>
<dbReference type="FunCoup" id="B9SH60">
    <property type="interactions" value="874"/>
</dbReference>
<dbReference type="PANTHER" id="PTHR22911:SF6">
    <property type="entry name" value="SOLUTE CARRIER FAMILY 35 MEMBER G1"/>
    <property type="match status" value="1"/>
</dbReference>